<name>A0ABT5U802_9GAMM</name>
<protein>
    <submittedName>
        <fullName evidence="1">Uncharacterized protein</fullName>
    </submittedName>
</protein>
<organism evidence="1 2">
    <name type="scientific">Spartinivicinus poritis</name>
    <dbReference type="NCBI Taxonomy" id="2994640"/>
    <lineage>
        <taxon>Bacteria</taxon>
        <taxon>Pseudomonadati</taxon>
        <taxon>Pseudomonadota</taxon>
        <taxon>Gammaproteobacteria</taxon>
        <taxon>Oceanospirillales</taxon>
        <taxon>Zooshikellaceae</taxon>
        <taxon>Spartinivicinus</taxon>
    </lineage>
</organism>
<evidence type="ECO:0000313" key="2">
    <source>
        <dbReference type="Proteomes" id="UP001528823"/>
    </source>
</evidence>
<dbReference type="Proteomes" id="UP001528823">
    <property type="component" value="Unassembled WGS sequence"/>
</dbReference>
<keyword evidence="2" id="KW-1185">Reference proteome</keyword>
<comment type="caution">
    <text evidence="1">The sequence shown here is derived from an EMBL/GenBank/DDBJ whole genome shotgun (WGS) entry which is preliminary data.</text>
</comment>
<dbReference type="EMBL" id="JAPMOU010000011">
    <property type="protein sequence ID" value="MDE1462506.1"/>
    <property type="molecule type" value="Genomic_DNA"/>
</dbReference>
<dbReference type="RefSeq" id="WP_274688861.1">
    <property type="nucleotide sequence ID" value="NZ_JAPMOU010000011.1"/>
</dbReference>
<sequence length="210" mass="23339">MNHFSKLILVTSFITTGTYANTEVNVKWVTPKSTTGVVEASVTLKQLKISIDLNNETIYQGLSNYLNELLMIENSKEFCQSSGYENLNECYLREGLYLPDTGLDEHNKLTFSLVCRNLKGKQGSTTRYTTTQNGQATNMISGPYLVSFDLPGYTKTNANGQAVRILAEEKADNSAKYTPVEYQLKAGDSCYIEAQPNSIGAIIEVKFVEK</sequence>
<accession>A0ABT5U802</accession>
<proteinExistence type="predicted"/>
<evidence type="ECO:0000313" key="1">
    <source>
        <dbReference type="EMBL" id="MDE1462506.1"/>
    </source>
</evidence>
<gene>
    <name evidence="1" type="ORF">ORQ98_11040</name>
</gene>
<reference evidence="1 2" key="1">
    <citation type="submission" date="2022-11" db="EMBL/GenBank/DDBJ databases">
        <title>Spartinivicinus poritis sp. nov., isolated from scleractinian coral Porites lutea.</title>
        <authorList>
            <person name="Zhang G."/>
            <person name="Cai L."/>
            <person name="Wei Q."/>
        </authorList>
    </citation>
    <scope>NUCLEOTIDE SEQUENCE [LARGE SCALE GENOMIC DNA]</scope>
    <source>
        <strain evidence="1 2">A2-2</strain>
    </source>
</reference>